<keyword evidence="2" id="KW-0378">Hydrolase</keyword>
<dbReference type="GO" id="GO:0004386">
    <property type="term" value="F:helicase activity"/>
    <property type="evidence" value="ECO:0007669"/>
    <property type="project" value="UniProtKB-KW"/>
</dbReference>
<feature type="domain" description="Helicase C-terminal" evidence="1">
    <location>
        <begin position="192"/>
        <end position="342"/>
    </location>
</feature>
<sequence length="342" mass="40472">MNSLLISKEKKKLSDELIRWSKGRERLLNITTIPYNSSEILYKVILENCSNGIKTLYITEEEEDNVEVINLIKKNSTFRDYINIKEDYNTQQYELVVAKCDDLDHIQDKFEIIVYNGISNVVNLSYEEIIRSMGRLLSFGGKIISYNFECIFSGNKEIIIPIRDNGCPLVEPMLIKTKIDLNKDLPYVAYEHLKWSLENKKKVIIYVPDKERVNKVYSYLEKYCRNISKEVYYFTEYNKDKDELKKFLNRKSSIIVTNDYCHNRLDIENANIMVFFADNNCFNYKKLIYISGKVGRKEKNNLGEVIFLAKEENLEIEKSKNIIRNFNKEAWEKKFFVAQNLF</sequence>
<accession>A0A1M5TJ16</accession>
<dbReference type="AlphaFoldDB" id="A0A1M5TJ16"/>
<organism evidence="2 3">
    <name type="scientific">Clostridium grantii DSM 8605</name>
    <dbReference type="NCBI Taxonomy" id="1121316"/>
    <lineage>
        <taxon>Bacteria</taxon>
        <taxon>Bacillati</taxon>
        <taxon>Bacillota</taxon>
        <taxon>Clostridia</taxon>
        <taxon>Eubacteriales</taxon>
        <taxon>Clostridiaceae</taxon>
        <taxon>Clostridium</taxon>
    </lineage>
</organism>
<protein>
    <submittedName>
        <fullName evidence="2">Helicase conserved C-terminal domain-containing protein</fullName>
    </submittedName>
</protein>
<dbReference type="Pfam" id="PF00271">
    <property type="entry name" value="Helicase_C"/>
    <property type="match status" value="1"/>
</dbReference>
<dbReference type="OrthoDB" id="1933944at2"/>
<keyword evidence="2" id="KW-0067">ATP-binding</keyword>
<dbReference type="InterPro" id="IPR001650">
    <property type="entry name" value="Helicase_C-like"/>
</dbReference>
<keyword evidence="3" id="KW-1185">Reference proteome</keyword>
<dbReference type="EMBL" id="FQXM01000006">
    <property type="protein sequence ID" value="SHH50363.1"/>
    <property type="molecule type" value="Genomic_DNA"/>
</dbReference>
<reference evidence="2 3" key="1">
    <citation type="submission" date="2016-11" db="EMBL/GenBank/DDBJ databases">
        <authorList>
            <person name="Jaros S."/>
            <person name="Januszkiewicz K."/>
            <person name="Wedrychowicz H."/>
        </authorList>
    </citation>
    <scope>NUCLEOTIDE SEQUENCE [LARGE SCALE GENOMIC DNA]</scope>
    <source>
        <strain evidence="2 3">DSM 8605</strain>
    </source>
</reference>
<dbReference type="Gene3D" id="3.40.50.300">
    <property type="entry name" value="P-loop containing nucleotide triphosphate hydrolases"/>
    <property type="match status" value="1"/>
</dbReference>
<dbReference type="STRING" id="1121316.SAMN02745207_01314"/>
<dbReference type="RefSeq" id="WP_073337638.1">
    <property type="nucleotide sequence ID" value="NZ_FQXM01000006.1"/>
</dbReference>
<evidence type="ECO:0000259" key="1">
    <source>
        <dbReference type="PROSITE" id="PS51194"/>
    </source>
</evidence>
<name>A0A1M5TJ16_9CLOT</name>
<keyword evidence="2" id="KW-0347">Helicase</keyword>
<proteinExistence type="predicted"/>
<dbReference type="PROSITE" id="PS51194">
    <property type="entry name" value="HELICASE_CTER"/>
    <property type="match status" value="1"/>
</dbReference>
<keyword evidence="2" id="KW-0547">Nucleotide-binding</keyword>
<dbReference type="Proteomes" id="UP000184447">
    <property type="component" value="Unassembled WGS sequence"/>
</dbReference>
<dbReference type="SUPFAM" id="SSF52540">
    <property type="entry name" value="P-loop containing nucleoside triphosphate hydrolases"/>
    <property type="match status" value="1"/>
</dbReference>
<gene>
    <name evidence="2" type="ORF">SAMN02745207_01314</name>
</gene>
<evidence type="ECO:0000313" key="2">
    <source>
        <dbReference type="EMBL" id="SHH50363.1"/>
    </source>
</evidence>
<evidence type="ECO:0000313" key="3">
    <source>
        <dbReference type="Proteomes" id="UP000184447"/>
    </source>
</evidence>
<dbReference type="InterPro" id="IPR027417">
    <property type="entry name" value="P-loop_NTPase"/>
</dbReference>